<protein>
    <submittedName>
        <fullName evidence="1">AAA family ATPase</fullName>
    </submittedName>
</protein>
<sequence length="527" mass="59340">MESAASLITFLQQPASYAHCPASIEIKQTHGSILAIAPPYVYKIKKQVNLGFMDFTSLAARKTNCERELYLNSRLSPDLYLAVLPICRNDGKLAFGQDGEIIEYALQMRMLPEGYFLHQLLAKDQVSIQTLEPVLLLLKDFYQQQSPDSSIARYGEIQQIQRSTDENFTTLQHFAGDRLKGVALAVLEQYTHLFYGLHRDLFNKRVHENKIKDCHGDLHLEHIHIYQNIIHIYDCIEFNDRFRYIDIAADIAFLAMDLDFHQRPSLAAYVSSRMAALLQDQDMLKLMDFYKGYRACVRAKVEAIKSAEPEVAEKEKQQSREKAARYLQLAVGYAVVGSKPVVLIVCGRIGSGKSTLAQAMADLLGFSYVSSDVVRKEKAGIPLFERTPAETKQHMYSSATTDAVYKALLDTALSQAAMGLSVVVDATFGQPTYRQQFTNALKQKGISYYFIEAQAADAVIQQRLADREKRKNVVSDARLEDFSTLARTYQPLVEIPAEHLLQVSTEVDVDTALLKVCMEIVHKSIAG</sequence>
<name>A0ABT8R3N9_9BACT</name>
<dbReference type="Pfam" id="PF13671">
    <property type="entry name" value="AAA_33"/>
    <property type="match status" value="1"/>
</dbReference>
<keyword evidence="2" id="KW-1185">Reference proteome</keyword>
<comment type="caution">
    <text evidence="1">The sequence shown here is derived from an EMBL/GenBank/DDBJ whole genome shotgun (WGS) entry which is preliminary data.</text>
</comment>
<dbReference type="PANTHER" id="PTHR43883">
    <property type="entry name" value="SLR0207 PROTEIN"/>
    <property type="match status" value="1"/>
</dbReference>
<dbReference type="SUPFAM" id="SSF52540">
    <property type="entry name" value="P-loop containing nucleoside triphosphate hydrolases"/>
    <property type="match status" value="1"/>
</dbReference>
<dbReference type="SUPFAM" id="SSF56112">
    <property type="entry name" value="Protein kinase-like (PK-like)"/>
    <property type="match status" value="1"/>
</dbReference>
<dbReference type="InterPro" id="IPR052732">
    <property type="entry name" value="Cell-binding_unc_protein"/>
</dbReference>
<reference evidence="1" key="1">
    <citation type="submission" date="2023-07" db="EMBL/GenBank/DDBJ databases">
        <title>The genome sequence of Rhodocytophaga aerolata KACC 12507.</title>
        <authorList>
            <person name="Zhang X."/>
        </authorList>
    </citation>
    <scope>NUCLEOTIDE SEQUENCE</scope>
    <source>
        <strain evidence="1">KACC 12507</strain>
    </source>
</reference>
<dbReference type="PANTHER" id="PTHR43883:SF1">
    <property type="entry name" value="GLUCONOKINASE"/>
    <property type="match status" value="1"/>
</dbReference>
<dbReference type="Gene3D" id="3.40.50.300">
    <property type="entry name" value="P-loop containing nucleotide triphosphate hydrolases"/>
    <property type="match status" value="1"/>
</dbReference>
<dbReference type="EMBL" id="JAUKPO010000005">
    <property type="protein sequence ID" value="MDO1446721.1"/>
    <property type="molecule type" value="Genomic_DNA"/>
</dbReference>
<dbReference type="InterPro" id="IPR011009">
    <property type="entry name" value="Kinase-like_dom_sf"/>
</dbReference>
<dbReference type="Proteomes" id="UP001168528">
    <property type="component" value="Unassembled WGS sequence"/>
</dbReference>
<proteinExistence type="predicted"/>
<dbReference type="InterPro" id="IPR027417">
    <property type="entry name" value="P-loop_NTPase"/>
</dbReference>
<dbReference type="RefSeq" id="WP_302037526.1">
    <property type="nucleotide sequence ID" value="NZ_JAUKPO010000005.1"/>
</dbReference>
<accession>A0ABT8R3N9</accession>
<evidence type="ECO:0000313" key="1">
    <source>
        <dbReference type="EMBL" id="MDO1446721.1"/>
    </source>
</evidence>
<evidence type="ECO:0000313" key="2">
    <source>
        <dbReference type="Proteomes" id="UP001168528"/>
    </source>
</evidence>
<gene>
    <name evidence="1" type="ORF">Q0590_10690</name>
</gene>
<organism evidence="1 2">
    <name type="scientific">Rhodocytophaga aerolata</name>
    <dbReference type="NCBI Taxonomy" id="455078"/>
    <lineage>
        <taxon>Bacteria</taxon>
        <taxon>Pseudomonadati</taxon>
        <taxon>Bacteroidota</taxon>
        <taxon>Cytophagia</taxon>
        <taxon>Cytophagales</taxon>
        <taxon>Rhodocytophagaceae</taxon>
        <taxon>Rhodocytophaga</taxon>
    </lineage>
</organism>